<proteinExistence type="predicted"/>
<dbReference type="InterPro" id="IPR003156">
    <property type="entry name" value="DHHA1_dom"/>
</dbReference>
<dbReference type="EMBL" id="SULG01000069">
    <property type="protein sequence ID" value="TLD40965.1"/>
    <property type="molecule type" value="Genomic_DNA"/>
</dbReference>
<dbReference type="InterPro" id="IPR038763">
    <property type="entry name" value="DHH_sf"/>
</dbReference>
<dbReference type="Pfam" id="PF02272">
    <property type="entry name" value="DHHA1"/>
    <property type="match status" value="1"/>
</dbReference>
<dbReference type="Pfam" id="PF01368">
    <property type="entry name" value="DHH"/>
    <property type="match status" value="1"/>
</dbReference>
<dbReference type="GO" id="GO:0003676">
    <property type="term" value="F:nucleic acid binding"/>
    <property type="evidence" value="ECO:0007669"/>
    <property type="project" value="InterPro"/>
</dbReference>
<comment type="caution">
    <text evidence="3">The sequence shown here is derived from an EMBL/GenBank/DDBJ whole genome shotgun (WGS) entry which is preliminary data.</text>
</comment>
<evidence type="ECO:0000259" key="2">
    <source>
        <dbReference type="Pfam" id="PF02272"/>
    </source>
</evidence>
<feature type="domain" description="DHHA1" evidence="2">
    <location>
        <begin position="243"/>
        <end position="327"/>
    </location>
</feature>
<organism evidence="3 4">
    <name type="scientific">Candidatus Jettenia ecosi</name>
    <dbReference type="NCBI Taxonomy" id="2494326"/>
    <lineage>
        <taxon>Bacteria</taxon>
        <taxon>Pseudomonadati</taxon>
        <taxon>Planctomycetota</taxon>
        <taxon>Candidatus Brocadiia</taxon>
        <taxon>Candidatus Brocadiales</taxon>
        <taxon>Candidatus Brocadiaceae</taxon>
        <taxon>Candidatus Jettenia</taxon>
    </lineage>
</organism>
<dbReference type="InterPro" id="IPR051319">
    <property type="entry name" value="Oligoribo/pAp-PDE_c-di-AMP_PDE"/>
</dbReference>
<accession>A0A533Q8P3</accession>
<name>A0A533Q8P3_9BACT</name>
<protein>
    <submittedName>
        <fullName evidence="3">3'-to-5' oligoribonuclease A</fullName>
    </submittedName>
</protein>
<sequence length="336" mass="37497">MKDTKDTAIKMYADKIHDIIKRYDRFLLTTHVRPDGDGIGSEVALYYALKNMGKSISIANDSPTPQIFRFITPDAGMYIYPQIPPEQAEVVFTLDCPTLDRLGSIREIIPKDAIIINIDHHVSNEYFGDVNWVAEDMCSAGEIVFTLLKNIAIDITQDIATALYIAIVTDTGRFTHANTTPDALRIAAFLIEHGARHTEISQYVYNTNPFNLIQLNALVLNTVRLHAENRIATVWLTKDMLEKTHVNAIDAQEFADIPISIDGVSIGVLFREMMQPNWVKVSLRSRNGFDVNAIAKKFGGGGHKYAAGCEIPGSIAEAQQIILHELEKTLLTENKL</sequence>
<dbReference type="Gene3D" id="3.90.1640.10">
    <property type="entry name" value="inorganic pyrophosphatase (n-terminal core)"/>
    <property type="match status" value="1"/>
</dbReference>
<evidence type="ECO:0000259" key="1">
    <source>
        <dbReference type="Pfam" id="PF01368"/>
    </source>
</evidence>
<evidence type="ECO:0000313" key="4">
    <source>
        <dbReference type="Proteomes" id="UP000319783"/>
    </source>
</evidence>
<evidence type="ECO:0000313" key="3">
    <source>
        <dbReference type="EMBL" id="TLD40965.1"/>
    </source>
</evidence>
<dbReference type="PANTHER" id="PTHR47618">
    <property type="entry name" value="BIFUNCTIONAL OLIGORIBONUCLEASE AND PAP PHOSPHATASE NRNA"/>
    <property type="match status" value="1"/>
</dbReference>
<dbReference type="PANTHER" id="PTHR47618:SF1">
    <property type="entry name" value="BIFUNCTIONAL OLIGORIBONUCLEASE AND PAP PHOSPHATASE NRNA"/>
    <property type="match status" value="1"/>
</dbReference>
<feature type="domain" description="DDH" evidence="1">
    <location>
        <begin position="26"/>
        <end position="167"/>
    </location>
</feature>
<dbReference type="SUPFAM" id="SSF64182">
    <property type="entry name" value="DHH phosphoesterases"/>
    <property type="match status" value="1"/>
</dbReference>
<dbReference type="Proteomes" id="UP000319783">
    <property type="component" value="Unassembled WGS sequence"/>
</dbReference>
<dbReference type="AlphaFoldDB" id="A0A533Q8P3"/>
<dbReference type="InterPro" id="IPR001667">
    <property type="entry name" value="DDH_dom"/>
</dbReference>
<dbReference type="Gene3D" id="3.10.310.30">
    <property type="match status" value="1"/>
</dbReference>
<reference evidence="3 4" key="1">
    <citation type="submission" date="2019-04" db="EMBL/GenBank/DDBJ databases">
        <title>Genome of a novel bacterium Candidatus Jettenia ecosi reconstructed from metagenome of an anammox bioreactor.</title>
        <authorList>
            <person name="Mardanov A.V."/>
            <person name="Beletsky A.V."/>
            <person name="Ravin N.V."/>
            <person name="Botchkova E.A."/>
            <person name="Litti Y.V."/>
            <person name="Nozhevnikova A.N."/>
        </authorList>
    </citation>
    <scope>NUCLEOTIDE SEQUENCE [LARGE SCALE GENOMIC DNA]</scope>
    <source>
        <strain evidence="3">J2</strain>
    </source>
</reference>
<gene>
    <name evidence="3" type="ORF">JETT_2765</name>
</gene>